<feature type="region of interest" description="Disordered" evidence="3">
    <location>
        <begin position="312"/>
        <end position="332"/>
    </location>
</feature>
<feature type="compositionally biased region" description="Polar residues" evidence="3">
    <location>
        <begin position="312"/>
        <end position="327"/>
    </location>
</feature>
<keyword evidence="1" id="KW-0880">Kelch repeat</keyword>
<dbReference type="Pfam" id="PF01344">
    <property type="entry name" value="Kelch_1"/>
    <property type="match status" value="1"/>
</dbReference>
<organism evidence="4 5">
    <name type="scientific">Clupea harengus</name>
    <name type="common">Atlantic herring</name>
    <dbReference type="NCBI Taxonomy" id="7950"/>
    <lineage>
        <taxon>Eukaryota</taxon>
        <taxon>Metazoa</taxon>
        <taxon>Chordata</taxon>
        <taxon>Craniata</taxon>
        <taxon>Vertebrata</taxon>
        <taxon>Euteleostomi</taxon>
        <taxon>Actinopterygii</taxon>
        <taxon>Neopterygii</taxon>
        <taxon>Teleostei</taxon>
        <taxon>Clupei</taxon>
        <taxon>Clupeiformes</taxon>
        <taxon>Clupeoidei</taxon>
        <taxon>Clupeidae</taxon>
        <taxon>Clupea</taxon>
    </lineage>
</organism>
<protein>
    <submittedName>
        <fullName evidence="5">Leucine-zipper-like transcriptional regulator 1 homolog isoform X1</fullName>
    </submittedName>
</protein>
<gene>
    <name evidence="5" type="primary">si:dkey-3d4.3</name>
</gene>
<dbReference type="InterPro" id="IPR051568">
    <property type="entry name" value="LZTR1/Attractin"/>
</dbReference>
<feature type="region of interest" description="Disordered" evidence="3">
    <location>
        <begin position="1"/>
        <end position="25"/>
    </location>
</feature>
<dbReference type="PANTHER" id="PTHR46376">
    <property type="entry name" value="LEUCINE-ZIPPER-LIKE TRANSCRIPTIONAL REGULATOR 1"/>
    <property type="match status" value="1"/>
</dbReference>
<dbReference type="PANTHER" id="PTHR46376:SF1">
    <property type="entry name" value="LEUCINE-ZIPPER-LIKE TRANSCRIPTIONAL REGULATOR 1"/>
    <property type="match status" value="1"/>
</dbReference>
<dbReference type="OrthoDB" id="432528at2759"/>
<dbReference type="GeneID" id="105901922"/>
<evidence type="ECO:0000256" key="2">
    <source>
        <dbReference type="ARBA" id="ARBA00022737"/>
    </source>
</evidence>
<dbReference type="GO" id="GO:0005794">
    <property type="term" value="C:Golgi apparatus"/>
    <property type="evidence" value="ECO:0007669"/>
    <property type="project" value="TreeGrafter"/>
</dbReference>
<dbReference type="Proteomes" id="UP000515152">
    <property type="component" value="Chromosome 2"/>
</dbReference>
<dbReference type="Pfam" id="PF24681">
    <property type="entry name" value="Kelch_KLHDC2_KLHL20_DRC7"/>
    <property type="match status" value="1"/>
</dbReference>
<evidence type="ECO:0000313" key="5">
    <source>
        <dbReference type="RefSeq" id="XP_042565696.1"/>
    </source>
</evidence>
<dbReference type="CTD" id="555952"/>
<dbReference type="InterPro" id="IPR006652">
    <property type="entry name" value="Kelch_1"/>
</dbReference>
<dbReference type="AlphaFoldDB" id="A0A8M1KNR0"/>
<keyword evidence="4" id="KW-1185">Reference proteome</keyword>
<evidence type="ECO:0000256" key="3">
    <source>
        <dbReference type="SAM" id="MobiDB-lite"/>
    </source>
</evidence>
<proteinExistence type="predicted"/>
<evidence type="ECO:0000313" key="4">
    <source>
        <dbReference type="Proteomes" id="UP000515152"/>
    </source>
</evidence>
<reference evidence="5" key="1">
    <citation type="submission" date="2025-08" db="UniProtKB">
        <authorList>
            <consortium name="RefSeq"/>
        </authorList>
    </citation>
    <scope>IDENTIFICATION</scope>
</reference>
<evidence type="ECO:0000256" key="1">
    <source>
        <dbReference type="ARBA" id="ARBA00022441"/>
    </source>
</evidence>
<name>A0A8M1KNR0_CLUHA</name>
<sequence length="433" mass="48780">MQGLPHSSLFPPGCPSMAQRSSPSLWTPLPQDSPAPCNRFRHACCSHKGDVYLLGGRENMTLRDFWKYSVVCNEWTELDCSSEWAPEELEGHTMVSHQGILYAFGGLTDSAYNDWKIPLWLFDTEKEKWRYSQGQTGQPVPVNRKGHTTVVLGSAMYIYGGYIDMRGASQEFWKYDFDTGVWALLSGVQAEQGPGPRYGHAATAHPQGMYLYGGLSGLREQRDLWRWSQANHTWTYIKTYSGPPRLVGHSMVLYQNSLLLFGGCESHNCPLNDLWRLDLTAHRWEKVAAIKGSNPPGKFHHCAVGLGRGFQPSGTGLTDSPTGSPTISKFRPFKNKLSPSPHQWLEGAIELQTLQPEKRGLRDDEEEDPKEDRERRTCLVFENQDAFQKTWDFEDVSDCSEESIEQHLPEALLVIGGKPLVGQASLSVWQMTL</sequence>
<feature type="region of interest" description="Disordered" evidence="3">
    <location>
        <begin position="355"/>
        <end position="375"/>
    </location>
</feature>
<keyword evidence="2" id="KW-0677">Repeat</keyword>
<dbReference type="RefSeq" id="XP_042565696.1">
    <property type="nucleotide sequence ID" value="XM_042709762.1"/>
</dbReference>
<accession>A0A8M1KNR0</accession>